<evidence type="ECO:0000256" key="6">
    <source>
        <dbReference type="ARBA" id="ARBA00050776"/>
    </source>
</evidence>
<dbReference type="NCBIfam" id="TIGR01979">
    <property type="entry name" value="sufS"/>
    <property type="match status" value="1"/>
</dbReference>
<dbReference type="InterPro" id="IPR015424">
    <property type="entry name" value="PyrdxlP-dep_Trfase"/>
</dbReference>
<evidence type="ECO:0000256" key="2">
    <source>
        <dbReference type="ARBA" id="ARBA00010447"/>
    </source>
</evidence>
<evidence type="ECO:0000256" key="1">
    <source>
        <dbReference type="ARBA" id="ARBA00001933"/>
    </source>
</evidence>
<dbReference type="SUPFAM" id="SSF53383">
    <property type="entry name" value="PLP-dependent transferases"/>
    <property type="match status" value="1"/>
</dbReference>
<dbReference type="PROSITE" id="PS00595">
    <property type="entry name" value="AA_TRANSFER_CLASS_5"/>
    <property type="match status" value="1"/>
</dbReference>
<dbReference type="Gene3D" id="3.90.1150.10">
    <property type="entry name" value="Aspartate Aminotransferase, domain 1"/>
    <property type="match status" value="1"/>
</dbReference>
<dbReference type="Proteomes" id="UP000178377">
    <property type="component" value="Unassembled WGS sequence"/>
</dbReference>
<dbReference type="PIRSF" id="PIRSF005572">
    <property type="entry name" value="NifS"/>
    <property type="match status" value="1"/>
</dbReference>
<evidence type="ECO:0000256" key="8">
    <source>
        <dbReference type="RuleBase" id="RU004506"/>
    </source>
</evidence>
<feature type="domain" description="Aminotransferase class V" evidence="9">
    <location>
        <begin position="23"/>
        <end position="393"/>
    </location>
</feature>
<name>A0A1F5PIG2_9BACT</name>
<keyword evidence="5 8" id="KW-0663">Pyridoxal phosphate</keyword>
<dbReference type="PANTHER" id="PTHR43586">
    <property type="entry name" value="CYSTEINE DESULFURASE"/>
    <property type="match status" value="1"/>
</dbReference>
<dbReference type="Gene3D" id="3.40.640.10">
    <property type="entry name" value="Type I PLP-dependent aspartate aminotransferase-like (Major domain)"/>
    <property type="match status" value="1"/>
</dbReference>
<sequence length="407" mass="44851">MKLKNIRKGFPILARTINGHPLVYFDNASTAQKPYPVIAAMSDFYASRNANIHRGIHTLSYEATEAYEAVRERVQRFINAKSRDEIVFTSGTTESLNTVAFGMKYLLKAGQEILLTEAEHHSNIVPWQIVAAERKMKLKYIPIKSDGRLDLHAYHKLLNKRARVVAITHASNVTGAITPLQKIIPAAHKMGSLVVVDAAQSVAHIPIDVRRLDCDFLAFSGHKAYGPTGVGVLYGKRDLLESLRPFKYGGHMIKRVTKDQTTLANPPEKFEGGTAPLAEVIGLGAALEWLEQTGLKNIITHESSLSRHTLVRLRAIPGLRLHGPDRASARLPIISFTLDGVPAHDIASLLDAQGIAVRSGHHCAQILHEAFGQPATTRASLAVYNTRQEVDQLAKALLYIQNKFHGD</sequence>
<keyword evidence="4 8" id="KW-0808">Transferase</keyword>
<evidence type="ECO:0000313" key="11">
    <source>
        <dbReference type="Proteomes" id="UP000178377"/>
    </source>
</evidence>
<evidence type="ECO:0000313" key="10">
    <source>
        <dbReference type="EMBL" id="OGE89659.1"/>
    </source>
</evidence>
<evidence type="ECO:0000256" key="5">
    <source>
        <dbReference type="ARBA" id="ARBA00022898"/>
    </source>
</evidence>
<evidence type="ECO:0000256" key="4">
    <source>
        <dbReference type="ARBA" id="ARBA00022679"/>
    </source>
</evidence>
<comment type="function">
    <text evidence="8">Catalyzes the removal of elemental sulfur and selenium atoms from L-cysteine, L-cystine, L-selenocysteine, and L-selenocystine to produce L-alanine.</text>
</comment>
<dbReference type="InterPro" id="IPR020578">
    <property type="entry name" value="Aminotrans_V_PyrdxlP_BS"/>
</dbReference>
<comment type="caution">
    <text evidence="10">The sequence shown here is derived from an EMBL/GenBank/DDBJ whole genome shotgun (WGS) entry which is preliminary data.</text>
</comment>
<dbReference type="GO" id="GO:0030170">
    <property type="term" value="F:pyridoxal phosphate binding"/>
    <property type="evidence" value="ECO:0007669"/>
    <property type="project" value="UniProtKB-UniRule"/>
</dbReference>
<evidence type="ECO:0000256" key="3">
    <source>
        <dbReference type="ARBA" id="ARBA00012239"/>
    </source>
</evidence>
<gene>
    <name evidence="10" type="ORF">A2722_02170</name>
</gene>
<comment type="catalytic activity">
    <reaction evidence="6 8">
        <text>(sulfur carrier)-H + L-cysteine = (sulfur carrier)-SH + L-alanine</text>
        <dbReference type="Rhea" id="RHEA:43892"/>
        <dbReference type="Rhea" id="RHEA-COMP:14737"/>
        <dbReference type="Rhea" id="RHEA-COMP:14739"/>
        <dbReference type="ChEBI" id="CHEBI:29917"/>
        <dbReference type="ChEBI" id="CHEBI:35235"/>
        <dbReference type="ChEBI" id="CHEBI:57972"/>
        <dbReference type="ChEBI" id="CHEBI:64428"/>
        <dbReference type="EC" id="2.8.1.7"/>
    </reaction>
</comment>
<dbReference type="GO" id="GO:0031071">
    <property type="term" value="F:cysteine desulfurase activity"/>
    <property type="evidence" value="ECO:0007669"/>
    <property type="project" value="UniProtKB-UniRule"/>
</dbReference>
<dbReference type="AlphaFoldDB" id="A0A1F5PIG2"/>
<accession>A0A1F5PIG2</accession>
<dbReference type="EC" id="2.8.1.7" evidence="3 8"/>
<dbReference type="InterPro" id="IPR015421">
    <property type="entry name" value="PyrdxlP-dep_Trfase_major"/>
</dbReference>
<dbReference type="CDD" id="cd06453">
    <property type="entry name" value="SufS_like"/>
    <property type="match status" value="1"/>
</dbReference>
<dbReference type="GO" id="GO:0006534">
    <property type="term" value="P:cysteine metabolic process"/>
    <property type="evidence" value="ECO:0007669"/>
    <property type="project" value="UniProtKB-UniRule"/>
</dbReference>
<comment type="cofactor">
    <cofactor evidence="1 7">
        <name>pyridoxal 5'-phosphate</name>
        <dbReference type="ChEBI" id="CHEBI:597326"/>
    </cofactor>
</comment>
<reference evidence="10 11" key="1">
    <citation type="journal article" date="2016" name="Nat. Commun.">
        <title>Thousands of microbial genomes shed light on interconnected biogeochemical processes in an aquifer system.</title>
        <authorList>
            <person name="Anantharaman K."/>
            <person name="Brown C.T."/>
            <person name="Hug L.A."/>
            <person name="Sharon I."/>
            <person name="Castelle C.J."/>
            <person name="Probst A.J."/>
            <person name="Thomas B.C."/>
            <person name="Singh A."/>
            <person name="Wilkins M.J."/>
            <person name="Karaoz U."/>
            <person name="Brodie E.L."/>
            <person name="Williams K.H."/>
            <person name="Hubbard S.S."/>
            <person name="Banfield J.F."/>
        </authorList>
    </citation>
    <scope>NUCLEOTIDE SEQUENCE [LARGE SCALE GENOMIC DNA]</scope>
</reference>
<dbReference type="Pfam" id="PF00266">
    <property type="entry name" value="Aminotran_5"/>
    <property type="match status" value="1"/>
</dbReference>
<protein>
    <recommendedName>
        <fullName evidence="3 8">Cysteine desulfurase</fullName>
        <ecNumber evidence="3 8">2.8.1.7</ecNumber>
    </recommendedName>
</protein>
<dbReference type="EMBL" id="MFEO01000018">
    <property type="protein sequence ID" value="OGE89659.1"/>
    <property type="molecule type" value="Genomic_DNA"/>
</dbReference>
<organism evidence="10 11">
    <name type="scientific">Candidatus Doudnabacteria bacterium RIFCSPHIGHO2_01_FULL_50_11</name>
    <dbReference type="NCBI Taxonomy" id="1817828"/>
    <lineage>
        <taxon>Bacteria</taxon>
        <taxon>Candidatus Doudnaibacteriota</taxon>
    </lineage>
</organism>
<dbReference type="STRING" id="1817828.A2722_02170"/>
<proteinExistence type="inferred from homology"/>
<dbReference type="InterPro" id="IPR016454">
    <property type="entry name" value="Cysteine_dSase"/>
</dbReference>
<evidence type="ECO:0000256" key="7">
    <source>
        <dbReference type="RuleBase" id="RU004504"/>
    </source>
</evidence>
<dbReference type="PANTHER" id="PTHR43586:SF8">
    <property type="entry name" value="CYSTEINE DESULFURASE 1, CHLOROPLASTIC"/>
    <property type="match status" value="1"/>
</dbReference>
<evidence type="ECO:0000259" key="9">
    <source>
        <dbReference type="Pfam" id="PF00266"/>
    </source>
</evidence>
<dbReference type="InterPro" id="IPR010970">
    <property type="entry name" value="Cys_dSase_SufS"/>
</dbReference>
<dbReference type="InterPro" id="IPR000192">
    <property type="entry name" value="Aminotrans_V_dom"/>
</dbReference>
<comment type="similarity">
    <text evidence="2 8">Belongs to the class-V pyridoxal-phosphate-dependent aminotransferase family. Csd subfamily.</text>
</comment>
<dbReference type="InterPro" id="IPR015422">
    <property type="entry name" value="PyrdxlP-dep_Trfase_small"/>
</dbReference>